<dbReference type="Proteomes" id="UP000217648">
    <property type="component" value="Unassembled WGS sequence"/>
</dbReference>
<dbReference type="InterPro" id="IPR036388">
    <property type="entry name" value="WH-like_DNA-bd_sf"/>
</dbReference>
<evidence type="ECO:0000256" key="2">
    <source>
        <dbReference type="ARBA" id="ARBA00023015"/>
    </source>
</evidence>
<dbReference type="SMART" id="SM00420">
    <property type="entry name" value="HTH_DEOR"/>
    <property type="match status" value="1"/>
</dbReference>
<name>A0A2A5MQP8_9ENTR</name>
<dbReference type="PANTHER" id="PTHR30363">
    <property type="entry name" value="HTH-TYPE TRANSCRIPTIONAL REGULATOR SRLR-RELATED"/>
    <property type="match status" value="1"/>
</dbReference>
<gene>
    <name evidence="5" type="ORF">CP911_01330</name>
</gene>
<dbReference type="GO" id="GO:0003677">
    <property type="term" value="F:DNA binding"/>
    <property type="evidence" value="ECO:0007669"/>
    <property type="project" value="UniProtKB-KW"/>
</dbReference>
<dbReference type="InterPro" id="IPR050313">
    <property type="entry name" value="Carb_Metab_HTH_regulators"/>
</dbReference>
<evidence type="ECO:0000313" key="5">
    <source>
        <dbReference type="EMBL" id="PCM63232.1"/>
    </source>
</evidence>
<dbReference type="Pfam" id="PF00455">
    <property type="entry name" value="DeoRC"/>
    <property type="match status" value="1"/>
</dbReference>
<keyword evidence="4" id="KW-0804">Transcription</keyword>
<accession>A0A2A5MQP8</accession>
<dbReference type="PROSITE" id="PS00894">
    <property type="entry name" value="HTH_DEOR_1"/>
    <property type="match status" value="1"/>
</dbReference>
<dbReference type="Gene3D" id="1.10.10.10">
    <property type="entry name" value="Winged helix-like DNA-binding domain superfamily/Winged helix DNA-binding domain"/>
    <property type="match status" value="1"/>
</dbReference>
<dbReference type="InterPro" id="IPR018356">
    <property type="entry name" value="Tscrpt_reg_HTH_DeoR_CS"/>
</dbReference>
<dbReference type="PROSITE" id="PS51000">
    <property type="entry name" value="HTH_DEOR_2"/>
    <property type="match status" value="1"/>
</dbReference>
<dbReference type="PRINTS" id="PR00037">
    <property type="entry name" value="HTHLACR"/>
</dbReference>
<dbReference type="InterPro" id="IPR036390">
    <property type="entry name" value="WH_DNA-bd_sf"/>
</dbReference>
<dbReference type="GO" id="GO:0003700">
    <property type="term" value="F:DNA-binding transcription factor activity"/>
    <property type="evidence" value="ECO:0007669"/>
    <property type="project" value="InterPro"/>
</dbReference>
<dbReference type="Pfam" id="PF08220">
    <property type="entry name" value="HTH_DeoR"/>
    <property type="match status" value="1"/>
</dbReference>
<dbReference type="KEGG" id="kqu:AVR78_19255"/>
<dbReference type="InterPro" id="IPR037171">
    <property type="entry name" value="NagB/RpiA_transferase-like"/>
</dbReference>
<organism evidence="5 6">
    <name type="scientific">Klebsiella quasipneumoniae</name>
    <dbReference type="NCBI Taxonomy" id="1463165"/>
    <lineage>
        <taxon>Bacteria</taxon>
        <taxon>Pseudomonadati</taxon>
        <taxon>Pseudomonadota</taxon>
        <taxon>Gammaproteobacteria</taxon>
        <taxon>Enterobacterales</taxon>
        <taxon>Enterobacteriaceae</taxon>
        <taxon>Klebsiella/Raoultella group</taxon>
        <taxon>Klebsiella</taxon>
        <taxon>Klebsiella pneumoniae complex</taxon>
    </lineage>
</organism>
<proteinExistence type="predicted"/>
<dbReference type="STRING" id="1463164.KQS06HV_90961"/>
<sequence length="260" mass="28577">MSKRKEDRQQQILRELAETPTLRIGDMARTHGVSTETIRRDLDELTRRGVLNRTYGGAVRAMNSEPTVTERHQLFTEERERIARDAVHCMREGKIFMIGSGATTVHVARRMASELRDITVITHAFGVATVLSMNPTIRVIVAPGEYCATEGAMTGAQTLQFLSQFTADYTLLGASGIAADGPSEALIDSGTVYRAMIQRAAKSIVVADHSKFGLTYPYHYAGWSGISRLITDQPLPDHLATVLGREKVVVARGHAAPEQQ</sequence>
<evidence type="ECO:0000256" key="4">
    <source>
        <dbReference type="ARBA" id="ARBA00023163"/>
    </source>
</evidence>
<dbReference type="SUPFAM" id="SSF46785">
    <property type="entry name" value="Winged helix' DNA-binding domain"/>
    <property type="match status" value="1"/>
</dbReference>
<dbReference type="InterPro" id="IPR001034">
    <property type="entry name" value="DeoR_HTH"/>
</dbReference>
<dbReference type="PANTHER" id="PTHR30363:SF4">
    <property type="entry name" value="GLYCEROL-3-PHOSPHATE REGULON REPRESSOR"/>
    <property type="match status" value="1"/>
</dbReference>
<protein>
    <submittedName>
        <fullName evidence="5">DeoR/GlpR transcriptional regulator</fullName>
    </submittedName>
</protein>
<evidence type="ECO:0000256" key="1">
    <source>
        <dbReference type="ARBA" id="ARBA00022491"/>
    </source>
</evidence>
<dbReference type="SMART" id="SM01134">
    <property type="entry name" value="DeoRC"/>
    <property type="match status" value="1"/>
</dbReference>
<evidence type="ECO:0000256" key="3">
    <source>
        <dbReference type="ARBA" id="ARBA00023125"/>
    </source>
</evidence>
<dbReference type="Gene3D" id="3.40.50.1360">
    <property type="match status" value="1"/>
</dbReference>
<keyword evidence="1" id="KW-0678">Repressor</keyword>
<dbReference type="AlphaFoldDB" id="A0A2A5MQP8"/>
<dbReference type="RefSeq" id="WP_004202947.1">
    <property type="nucleotide sequence ID" value="NZ_AOGO01000009.1"/>
</dbReference>
<evidence type="ECO:0000313" key="6">
    <source>
        <dbReference type="Proteomes" id="UP000217648"/>
    </source>
</evidence>
<dbReference type="SUPFAM" id="SSF100950">
    <property type="entry name" value="NagB/RpiA/CoA transferase-like"/>
    <property type="match status" value="1"/>
</dbReference>
<dbReference type="EMBL" id="NXHG01000001">
    <property type="protein sequence ID" value="PCM63232.1"/>
    <property type="molecule type" value="Genomic_DNA"/>
</dbReference>
<keyword evidence="2" id="KW-0805">Transcription regulation</keyword>
<dbReference type="InterPro" id="IPR014036">
    <property type="entry name" value="DeoR-like_C"/>
</dbReference>
<reference evidence="5 6" key="1">
    <citation type="submission" date="2017-09" db="EMBL/GenBank/DDBJ databases">
        <title>Mdr eskape-Ghana.</title>
        <authorList>
            <person name="Agyepong N."/>
            <person name="Janice J."/>
            <person name="Samuelsen O."/>
            <person name="Owusu-Ofori A."/>
            <person name="Sundsfjord A."/>
            <person name="Essack S."/>
            <person name="Pedersen T."/>
        </authorList>
    </citation>
    <scope>NUCLEOTIDE SEQUENCE [LARGE SCALE GENOMIC DNA]</scope>
    <source>
        <strain evidence="5 6">46</strain>
    </source>
</reference>
<comment type="caution">
    <text evidence="5">The sequence shown here is derived from an EMBL/GenBank/DDBJ whole genome shotgun (WGS) entry which is preliminary data.</text>
</comment>
<keyword evidence="3" id="KW-0238">DNA-binding</keyword>